<evidence type="ECO:0000256" key="1">
    <source>
        <dbReference type="SAM" id="MobiDB-lite"/>
    </source>
</evidence>
<accession>A0A553PHJ9</accession>
<proteinExistence type="predicted"/>
<evidence type="ECO:0000313" key="3">
    <source>
        <dbReference type="EMBL" id="TRY77158.1"/>
    </source>
</evidence>
<feature type="transmembrane region" description="Helical" evidence="2">
    <location>
        <begin position="431"/>
        <end position="456"/>
    </location>
</feature>
<dbReference type="PANTHER" id="PTHR12335">
    <property type="entry name" value="TIPE PROTEIN TEMPERATURE-INDUCED PARALYTIC E"/>
    <property type="match status" value="1"/>
</dbReference>
<dbReference type="EMBL" id="VCGU01000004">
    <property type="protein sequence ID" value="TRY77158.1"/>
    <property type="molecule type" value="Genomic_DNA"/>
</dbReference>
<dbReference type="PANTHER" id="PTHR12335:SF3">
    <property type="entry name" value="IP11896P"/>
    <property type="match status" value="1"/>
</dbReference>
<feature type="region of interest" description="Disordered" evidence="1">
    <location>
        <begin position="641"/>
        <end position="668"/>
    </location>
</feature>
<dbReference type="InterPro" id="IPR031578">
    <property type="entry name" value="TipE"/>
</dbReference>
<dbReference type="GO" id="GO:0005886">
    <property type="term" value="C:plasma membrane"/>
    <property type="evidence" value="ECO:0007669"/>
    <property type="project" value="TreeGrafter"/>
</dbReference>
<comment type="caution">
    <text evidence="3">The sequence shown here is derived from an EMBL/GenBank/DDBJ whole genome shotgun (WGS) entry which is preliminary data.</text>
</comment>
<feature type="transmembrane region" description="Helical" evidence="2">
    <location>
        <begin position="24"/>
        <end position="52"/>
    </location>
</feature>
<name>A0A553PHJ9_TIGCA</name>
<dbReference type="GO" id="GO:0002028">
    <property type="term" value="P:regulation of sodium ion transport"/>
    <property type="evidence" value="ECO:0007669"/>
    <property type="project" value="TreeGrafter"/>
</dbReference>
<dbReference type="Proteomes" id="UP000318571">
    <property type="component" value="Chromosome 5"/>
</dbReference>
<feature type="transmembrane region" description="Helical" evidence="2">
    <location>
        <begin position="393"/>
        <end position="410"/>
    </location>
</feature>
<dbReference type="Pfam" id="PF16972">
    <property type="entry name" value="TipE"/>
    <property type="match status" value="3"/>
</dbReference>
<keyword evidence="2" id="KW-0812">Transmembrane</keyword>
<feature type="transmembrane region" description="Helical" evidence="2">
    <location>
        <begin position="604"/>
        <end position="627"/>
    </location>
</feature>
<keyword evidence="2" id="KW-1133">Transmembrane helix</keyword>
<gene>
    <name evidence="3" type="ORF">TCAL_00060</name>
</gene>
<sequence>MISEENDENKTPVEFHYMNRKERAACGTLCICLALSVMSAVALIYLSVIIYLPAHREMESGFGEVSVMCTTIERREVEGDIEACRWTSCSEWCLSKGGADCTHLFVSVRSNGTDVLLQGCQEKFDKYCASLDINTIEKRNCKKDHKCTRLDKMFRCEDGLCWNITDVYSCTYREEDAEPPVNCERKRECVELSGMYDCNVGVCRRIQNWTCERRCIDIPIQDKNVVFRAGDHIVTAHCERALDAGTKELVWDSNSYSEELLLIASCTAMEPRIDGDSIKAWDCINGTILPKALLGPMTNYTVLTSEYLKLGYYNKLDRNGVFLPFEEDIMIHNRTRLKINFEGCVNTLKDECKSFYQDYAKDGRNDTSPSRFSCYYAPHNSEFVVKQFDLSRTRNIFLLLFVIPSTLLPSRKSRMESETDDTRSKLENFKYYTSLILGTLCIVCIFAFLFLVPFVLDPAISTLMHEFVDTPVTCKVSSVQVRYGKSHCKWSSCREGCTADMYVCYQVRVAYSLETWVKGMRESNVNEWVDLMRYDENENATMQDTPLLVNIKGCGYPPDIDCAAFANKYQNISDQAMTFPCHYSKLNPWIVLETYSFGESMANVVASIAIPNGLFVISLIVLLYWYCPYCQARCRKYEEQTDQEEKEFEIDDEEDDDADEVHSQRAVY</sequence>
<protein>
    <submittedName>
        <fullName evidence="3">Uncharacterized protein</fullName>
    </submittedName>
</protein>
<dbReference type="AlphaFoldDB" id="A0A553PHJ9"/>
<keyword evidence="2" id="KW-0472">Membrane</keyword>
<organism evidence="3 4">
    <name type="scientific">Tigriopus californicus</name>
    <name type="common">Marine copepod</name>
    <dbReference type="NCBI Taxonomy" id="6832"/>
    <lineage>
        <taxon>Eukaryota</taxon>
        <taxon>Metazoa</taxon>
        <taxon>Ecdysozoa</taxon>
        <taxon>Arthropoda</taxon>
        <taxon>Crustacea</taxon>
        <taxon>Multicrustacea</taxon>
        <taxon>Hexanauplia</taxon>
        <taxon>Copepoda</taxon>
        <taxon>Harpacticoida</taxon>
        <taxon>Harpacticidae</taxon>
        <taxon>Tigriopus</taxon>
    </lineage>
</organism>
<dbReference type="GO" id="GO:0017080">
    <property type="term" value="F:sodium channel regulator activity"/>
    <property type="evidence" value="ECO:0007669"/>
    <property type="project" value="TreeGrafter"/>
</dbReference>
<evidence type="ECO:0000313" key="4">
    <source>
        <dbReference type="Proteomes" id="UP000318571"/>
    </source>
</evidence>
<keyword evidence="4" id="KW-1185">Reference proteome</keyword>
<reference evidence="3 4" key="1">
    <citation type="journal article" date="2018" name="Nat. Ecol. Evol.">
        <title>Genomic signatures of mitonuclear coevolution across populations of Tigriopus californicus.</title>
        <authorList>
            <person name="Barreto F.S."/>
            <person name="Watson E.T."/>
            <person name="Lima T.G."/>
            <person name="Willett C.S."/>
            <person name="Edmands S."/>
            <person name="Li W."/>
            <person name="Burton R.S."/>
        </authorList>
    </citation>
    <scope>NUCLEOTIDE SEQUENCE [LARGE SCALE GENOMIC DNA]</scope>
    <source>
        <strain evidence="3 4">San Diego</strain>
    </source>
</reference>
<evidence type="ECO:0000256" key="2">
    <source>
        <dbReference type="SAM" id="Phobius"/>
    </source>
</evidence>
<feature type="compositionally biased region" description="Acidic residues" evidence="1">
    <location>
        <begin position="641"/>
        <end position="659"/>
    </location>
</feature>